<comment type="caution">
    <text evidence="9">The sequence shown here is derived from an EMBL/GenBank/DDBJ whole genome shotgun (WGS) entry which is preliminary data.</text>
</comment>
<evidence type="ECO:0000313" key="9">
    <source>
        <dbReference type="EMBL" id="KAG1307960.1"/>
    </source>
</evidence>
<dbReference type="Proteomes" id="UP000716291">
    <property type="component" value="Unassembled WGS sequence"/>
</dbReference>
<dbReference type="GO" id="GO:0006351">
    <property type="term" value="P:DNA-templated transcription"/>
    <property type="evidence" value="ECO:0007669"/>
    <property type="project" value="InterPro"/>
</dbReference>
<keyword evidence="6" id="KW-0539">Nucleus</keyword>
<name>A0A9P7BSG8_RHIOR</name>
<dbReference type="GO" id="GO:0008270">
    <property type="term" value="F:zinc ion binding"/>
    <property type="evidence" value="ECO:0007669"/>
    <property type="project" value="InterPro"/>
</dbReference>
<evidence type="ECO:0000256" key="2">
    <source>
        <dbReference type="ARBA" id="ARBA00022833"/>
    </source>
</evidence>
<evidence type="ECO:0000256" key="5">
    <source>
        <dbReference type="ARBA" id="ARBA00023163"/>
    </source>
</evidence>
<proteinExistence type="predicted"/>
<dbReference type="GO" id="GO:0003677">
    <property type="term" value="F:DNA binding"/>
    <property type="evidence" value="ECO:0007669"/>
    <property type="project" value="UniProtKB-KW"/>
</dbReference>
<feature type="compositionally biased region" description="Low complexity" evidence="7">
    <location>
        <begin position="578"/>
        <end position="598"/>
    </location>
</feature>
<keyword evidence="4" id="KW-0238">DNA-binding</keyword>
<keyword evidence="1" id="KW-0479">Metal-binding</keyword>
<evidence type="ECO:0000256" key="7">
    <source>
        <dbReference type="SAM" id="MobiDB-lite"/>
    </source>
</evidence>
<organism evidence="9 10">
    <name type="scientific">Rhizopus oryzae</name>
    <name type="common">Mucormycosis agent</name>
    <name type="synonym">Rhizopus arrhizus var. delemar</name>
    <dbReference type="NCBI Taxonomy" id="64495"/>
    <lineage>
        <taxon>Eukaryota</taxon>
        <taxon>Fungi</taxon>
        <taxon>Fungi incertae sedis</taxon>
        <taxon>Mucoromycota</taxon>
        <taxon>Mucoromycotina</taxon>
        <taxon>Mucoromycetes</taxon>
        <taxon>Mucorales</taxon>
        <taxon>Mucorineae</taxon>
        <taxon>Rhizopodaceae</taxon>
        <taxon>Rhizopus</taxon>
    </lineage>
</organism>
<sequence>MAKQKQNALKYMPKENNEEGTDTNNSGICSDENACSTISDGIESLQQQMNNLAVKDYQHIRYIGSSSGMHLIDQDLLKNNRKIQLFDKPSWFVQKLNDDNEENVIMKAKEVQQTQNTQLNGPIPERIKIFEDMTLITHEIADLLIFYYFTRVHTSCAVVNKIEFLEQYYFHNSSSPDKYLTYSIAFLGSMIASADDFEEDEVENEDEDMSYWFISGMAIRLAQDMGLHLDCSNWKIPGCEIELRRRLWYSCYFIDRWGSAQLGRPMTINDDEFDVKLPSPYELGTNLLRTRAQTIPPLLLQAYTELEQQIPVYHGHSLFIGITKLLGQVLIALYSAKARQQRSKEVIHSLEHSLNLWKQSVMTEILSKSGIHEDLPPFINTDTEDPEFVFKALGICTSAAHHILNFAEMENTRTFINAPWGPITYSIFQAAIIFLHNARGENEILKRQGQEALNRCIRLYMYGPDVCLTRTAKILLAVASAYHIPLEAINRSHSFKCALSPSSDTIQPVIITRETLPSKETQEIVHQHHPLHTKIASMTSSLSLNSTRPEDMFNFSLNFAGFLKGSLDVHNNETESIQQQQQQQQQQQHQQQQQQQQQWDSSNVDFHSELFTINNENFLQDFNLSSLKSDVPLWDVPSGVTWNEWEEFMKHSG</sequence>
<feature type="region of interest" description="Disordered" evidence="7">
    <location>
        <begin position="1"/>
        <end position="27"/>
    </location>
</feature>
<evidence type="ECO:0000256" key="4">
    <source>
        <dbReference type="ARBA" id="ARBA00023125"/>
    </source>
</evidence>
<gene>
    <name evidence="9" type="ORF">G6F64_006407</name>
</gene>
<evidence type="ECO:0000256" key="1">
    <source>
        <dbReference type="ARBA" id="ARBA00022723"/>
    </source>
</evidence>
<dbReference type="Pfam" id="PF04082">
    <property type="entry name" value="Fungal_trans"/>
    <property type="match status" value="1"/>
</dbReference>
<dbReference type="AlphaFoldDB" id="A0A9P7BSG8"/>
<evidence type="ECO:0000256" key="3">
    <source>
        <dbReference type="ARBA" id="ARBA00023015"/>
    </source>
</evidence>
<dbReference type="InterPro" id="IPR007219">
    <property type="entry name" value="XnlR_reg_dom"/>
</dbReference>
<dbReference type="SMART" id="SM00906">
    <property type="entry name" value="Fungal_trans"/>
    <property type="match status" value="1"/>
</dbReference>
<dbReference type="PANTHER" id="PTHR31313">
    <property type="entry name" value="TY1 ENHANCER ACTIVATOR"/>
    <property type="match status" value="1"/>
</dbReference>
<keyword evidence="10" id="KW-1185">Reference proteome</keyword>
<feature type="region of interest" description="Disordered" evidence="7">
    <location>
        <begin position="573"/>
        <end position="601"/>
    </location>
</feature>
<feature type="domain" description="Xylanolytic transcriptional activator regulatory" evidence="8">
    <location>
        <begin position="211"/>
        <end position="284"/>
    </location>
</feature>
<keyword evidence="2" id="KW-0862">Zinc</keyword>
<evidence type="ECO:0000256" key="6">
    <source>
        <dbReference type="ARBA" id="ARBA00023242"/>
    </source>
</evidence>
<dbReference type="EMBL" id="JAANQT010000853">
    <property type="protein sequence ID" value="KAG1307960.1"/>
    <property type="molecule type" value="Genomic_DNA"/>
</dbReference>
<evidence type="ECO:0000259" key="8">
    <source>
        <dbReference type="SMART" id="SM00906"/>
    </source>
</evidence>
<accession>A0A9P7BSG8</accession>
<protein>
    <recommendedName>
        <fullName evidence="8">Xylanolytic transcriptional activator regulatory domain-containing protein</fullName>
    </recommendedName>
</protein>
<keyword evidence="5" id="KW-0804">Transcription</keyword>
<dbReference type="PANTHER" id="PTHR31313:SF81">
    <property type="entry name" value="TY1 ENHANCER ACTIVATOR"/>
    <property type="match status" value="1"/>
</dbReference>
<dbReference type="OrthoDB" id="2123952at2759"/>
<evidence type="ECO:0000313" key="10">
    <source>
        <dbReference type="Proteomes" id="UP000716291"/>
    </source>
</evidence>
<dbReference type="InterPro" id="IPR051615">
    <property type="entry name" value="Transcr_Regulatory_Elem"/>
</dbReference>
<dbReference type="CDD" id="cd12148">
    <property type="entry name" value="fungal_TF_MHR"/>
    <property type="match status" value="1"/>
</dbReference>
<keyword evidence="3" id="KW-0805">Transcription regulation</keyword>
<reference evidence="9" key="1">
    <citation type="journal article" date="2020" name="Microb. Genom.">
        <title>Genetic diversity of clinical and environmental Mucorales isolates obtained from an investigation of mucormycosis cases among solid organ transplant recipients.</title>
        <authorList>
            <person name="Nguyen M.H."/>
            <person name="Kaul D."/>
            <person name="Muto C."/>
            <person name="Cheng S.J."/>
            <person name="Richter R.A."/>
            <person name="Bruno V.M."/>
            <person name="Liu G."/>
            <person name="Beyhan S."/>
            <person name="Sundermann A.J."/>
            <person name="Mounaud S."/>
            <person name="Pasculle A.W."/>
            <person name="Nierman W.C."/>
            <person name="Driscoll E."/>
            <person name="Cumbie R."/>
            <person name="Clancy C.J."/>
            <person name="Dupont C.L."/>
        </authorList>
    </citation>
    <scope>NUCLEOTIDE SEQUENCE</scope>
    <source>
        <strain evidence="9">GL11</strain>
    </source>
</reference>